<proteinExistence type="predicted"/>
<evidence type="ECO:0000313" key="2">
    <source>
        <dbReference type="Proteomes" id="UP001500936"/>
    </source>
</evidence>
<dbReference type="EMBL" id="BAABHB010000002">
    <property type="protein sequence ID" value="GAA4401709.1"/>
    <property type="molecule type" value="Genomic_DNA"/>
</dbReference>
<dbReference type="InterPro" id="IPR026444">
    <property type="entry name" value="Secre_tail"/>
</dbReference>
<keyword evidence="2" id="KW-1185">Reference proteome</keyword>
<gene>
    <name evidence="1" type="ORF">GCM10023187_16140</name>
</gene>
<evidence type="ECO:0000313" key="1">
    <source>
        <dbReference type="EMBL" id="GAA4401709.1"/>
    </source>
</evidence>
<dbReference type="Proteomes" id="UP001500936">
    <property type="component" value="Unassembled WGS sequence"/>
</dbReference>
<comment type="caution">
    <text evidence="1">The sequence shown here is derived from an EMBL/GenBank/DDBJ whole genome shotgun (WGS) entry which is preliminary data.</text>
</comment>
<dbReference type="NCBIfam" id="TIGR04183">
    <property type="entry name" value="Por_Secre_tail"/>
    <property type="match status" value="1"/>
</dbReference>
<evidence type="ECO:0008006" key="3">
    <source>
        <dbReference type="Google" id="ProtNLM"/>
    </source>
</evidence>
<protein>
    <recommendedName>
        <fullName evidence="3">DUF4331 domain-containing protein</fullName>
    </recommendedName>
</protein>
<reference evidence="2" key="1">
    <citation type="journal article" date="2019" name="Int. J. Syst. Evol. Microbiol.">
        <title>The Global Catalogue of Microorganisms (GCM) 10K type strain sequencing project: providing services to taxonomists for standard genome sequencing and annotation.</title>
        <authorList>
            <consortium name="The Broad Institute Genomics Platform"/>
            <consortium name="The Broad Institute Genome Sequencing Center for Infectious Disease"/>
            <person name="Wu L."/>
            <person name="Ma J."/>
        </authorList>
    </citation>
    <scope>NUCLEOTIDE SEQUENCE [LARGE SCALE GENOMIC DNA]</scope>
    <source>
        <strain evidence="2">JCM 17925</strain>
    </source>
</reference>
<sequence>MKKLLYLAGFLAMICLLPLWSVASSHREAPLISEDPLADNTDLYAFKSPTNPENIVLIANYIPFEHPAGGPNWYSFGENIRYEIHVDNNASTPGDDIIYRFTFRKMNEDPTTFFLIRLSRENLKTTYTCERSMDGGQTFTTIVENGMVPPPNIGPRSIENKTVGLGASSYEELVQKSIMTAATGEKIFCGPVDDPFFVDLGGIFDVGNVRPNSGRDAVAKFNCHSIVIEVPVASLQKDKKTVAQAGNMLDPDYVIGVWASASRRQVTTLSSSGETGYSGGWVQVSRLGMPLTNEAVIPIGMKDKWNGLTPYNGSDLQFAPYFTNPELALYMDDSQFGQAVPSLNALRIQTKSLGSFDFRNGKPGLFPLKGTAALNGTALSEAAFGSILLPDNKSPRAVDLLPIFYTGVPNLPPYQLATGKGGNPLAKGKPFINNFLPTLGDMLRLNMAVPATPRNHPKFSSLGLVQAAVLGLTDPAYTNINLQFIPNMDGFPNGRRLEDDVTTIAFQAVSGVVLAAIGLWYDDYIPTVTASPVTPQLVNVLSFNAGVTKNDTTFKAVFPYEQNPWRGFQGNSYTGPTLPPASAQLAATVVSYNCATGAIVFGRTGGDPNRQVEYMAAGVTPYTTDVNQRIGPEARREQTKNQTITLKARYVGDPSSEVQYIFDFGAFCSSAARLSAEQPEPLTARVLGNPATGDEVIVEIRGAAGQPLQLQVINSQGQSMNETTVGLAKDVEHQKVRLGRQSGIYLLQMITPTQRQTIRIIRQ</sequence>
<dbReference type="Pfam" id="PF14224">
    <property type="entry name" value="DUF4331"/>
    <property type="match status" value="1"/>
</dbReference>
<organism evidence="1 2">
    <name type="scientific">Nibrella viscosa</name>
    <dbReference type="NCBI Taxonomy" id="1084524"/>
    <lineage>
        <taxon>Bacteria</taxon>
        <taxon>Pseudomonadati</taxon>
        <taxon>Bacteroidota</taxon>
        <taxon>Cytophagia</taxon>
        <taxon>Cytophagales</taxon>
        <taxon>Spirosomataceae</taxon>
        <taxon>Nibrella</taxon>
    </lineage>
</organism>
<dbReference type="InterPro" id="IPR025566">
    <property type="entry name" value="DUF4331"/>
</dbReference>
<name>A0ABP8K7J8_9BACT</name>
<accession>A0ABP8K7J8</accession>
<dbReference type="RefSeq" id="WP_345265761.1">
    <property type="nucleotide sequence ID" value="NZ_BAABHB010000002.1"/>
</dbReference>